<sequence>MEWYLTVLKRYSDFSGRSRRKEYWMFILINALIGFAIGIVDGLFGTLFLTGIYYLTVLVPTVAVSIRRLHDTGRSGWWLLVSFVPIVGLLVMIYFTTMDSEVGENDYGPSVKGYV</sequence>
<evidence type="ECO:0000313" key="4">
    <source>
        <dbReference type="Proteomes" id="UP000646877"/>
    </source>
</evidence>
<protein>
    <submittedName>
        <fullName evidence="2">DUF805 domain-containing protein</fullName>
    </submittedName>
</protein>
<keyword evidence="1" id="KW-1133">Transmembrane helix</keyword>
<dbReference type="InterPro" id="IPR008523">
    <property type="entry name" value="DUF805"/>
</dbReference>
<dbReference type="GO" id="GO:0005886">
    <property type="term" value="C:plasma membrane"/>
    <property type="evidence" value="ECO:0007669"/>
    <property type="project" value="TreeGrafter"/>
</dbReference>
<dbReference type="AlphaFoldDB" id="A0A8I2KJF0"/>
<evidence type="ECO:0000313" key="3">
    <source>
        <dbReference type="EMBL" id="WOX27550.1"/>
    </source>
</evidence>
<reference evidence="2" key="1">
    <citation type="submission" date="2019-10" db="EMBL/GenBank/DDBJ databases">
        <authorList>
            <person name="Paulsen S."/>
        </authorList>
    </citation>
    <scope>NUCLEOTIDE SEQUENCE</scope>
    <source>
        <strain evidence="2">LMG 19692</strain>
    </source>
</reference>
<dbReference type="GeneID" id="98336479"/>
<dbReference type="Pfam" id="PF05656">
    <property type="entry name" value="DUF805"/>
    <property type="match status" value="1"/>
</dbReference>
<dbReference type="EMBL" id="CP137578">
    <property type="protein sequence ID" value="WOX27550.1"/>
    <property type="molecule type" value="Genomic_DNA"/>
</dbReference>
<feature type="transmembrane region" description="Helical" evidence="1">
    <location>
        <begin position="76"/>
        <end position="95"/>
    </location>
</feature>
<proteinExistence type="predicted"/>
<dbReference type="PANTHER" id="PTHR34980:SF2">
    <property type="entry name" value="INNER MEMBRANE PROTEIN YHAH-RELATED"/>
    <property type="match status" value="1"/>
</dbReference>
<name>A0A8I2KJF0_9GAMM</name>
<feature type="transmembrane region" description="Helical" evidence="1">
    <location>
        <begin position="23"/>
        <end position="40"/>
    </location>
</feature>
<keyword evidence="1" id="KW-0812">Transmembrane</keyword>
<evidence type="ECO:0000256" key="1">
    <source>
        <dbReference type="SAM" id="Phobius"/>
    </source>
</evidence>
<evidence type="ECO:0000313" key="5">
    <source>
        <dbReference type="Proteomes" id="UP001304419"/>
    </source>
</evidence>
<dbReference type="PANTHER" id="PTHR34980">
    <property type="entry name" value="INNER MEMBRANE PROTEIN-RELATED-RELATED"/>
    <property type="match status" value="1"/>
</dbReference>
<organism evidence="2 4">
    <name type="scientific">Pseudoalteromonas maricaloris</name>
    <dbReference type="NCBI Taxonomy" id="184924"/>
    <lineage>
        <taxon>Bacteria</taxon>
        <taxon>Pseudomonadati</taxon>
        <taxon>Pseudomonadota</taxon>
        <taxon>Gammaproteobacteria</taxon>
        <taxon>Alteromonadales</taxon>
        <taxon>Pseudoalteromonadaceae</taxon>
        <taxon>Pseudoalteromonas</taxon>
    </lineage>
</organism>
<reference evidence="3 5" key="2">
    <citation type="submission" date="2023-10" db="EMBL/GenBank/DDBJ databases">
        <title>To unveil natural product biosynthetic capacity in Pseudoalteromonas.</title>
        <authorList>
            <person name="Wang J."/>
        </authorList>
    </citation>
    <scope>NUCLEOTIDE SEQUENCE [LARGE SCALE GENOMIC DNA]</scope>
    <source>
        <strain evidence="3 5">DSM 15914</strain>
    </source>
</reference>
<gene>
    <name evidence="2" type="ORF">F9Y85_00655</name>
    <name evidence="3" type="ORF">R5H13_12910</name>
</gene>
<evidence type="ECO:0000313" key="2">
    <source>
        <dbReference type="EMBL" id="NLR19865.1"/>
    </source>
</evidence>
<keyword evidence="1" id="KW-0472">Membrane</keyword>
<dbReference type="RefSeq" id="WP_039496917.1">
    <property type="nucleotide sequence ID" value="NZ_CBCSDF010000003.1"/>
</dbReference>
<dbReference type="Proteomes" id="UP000646877">
    <property type="component" value="Unassembled WGS sequence"/>
</dbReference>
<keyword evidence="5" id="KW-1185">Reference proteome</keyword>
<accession>A0A8I2KJF0</accession>
<dbReference type="EMBL" id="WEIA01000001">
    <property type="protein sequence ID" value="NLR19865.1"/>
    <property type="molecule type" value="Genomic_DNA"/>
</dbReference>
<feature type="transmembrane region" description="Helical" evidence="1">
    <location>
        <begin position="46"/>
        <end position="64"/>
    </location>
</feature>
<dbReference type="Proteomes" id="UP001304419">
    <property type="component" value="Chromosome 1"/>
</dbReference>